<name>A0ACC2VNP1_9TREE</name>
<dbReference type="Proteomes" id="UP001241377">
    <property type="component" value="Unassembled WGS sequence"/>
</dbReference>
<evidence type="ECO:0000313" key="1">
    <source>
        <dbReference type="EMBL" id="KAJ9100768.1"/>
    </source>
</evidence>
<sequence>MVKLIFQLFPLVSLRLIAPSIPLSEKETTLPFGRSFLSQIQDLAGMLYVIGLGLSDEKDITVKGLEEEFYGKTVITATRETVELESDDILRDADKVDVAFLVVGDPLGATTHTDLLLRAHARGIKTETIHNASIMTALGSTGLQLYNFGQSISIPFYTDSWKPGSWYDRLEENLKFGMHTLVLLDIKVREQSEENFIKGRLIYEPPRFMNPATAIEQILYTENERHPPPKPAKAADAPASPASSRASTPEPLDYPTYLSPANTLAMTLSRIGTATQRIVSGTLSELSEMSEEDFGGPLHSIVIVGKRIHPLELEFAGRFCVNGEQGNWWKVAKEVYGVERETFDY</sequence>
<reference evidence="1" key="1">
    <citation type="submission" date="2023-04" db="EMBL/GenBank/DDBJ databases">
        <title>Draft Genome sequencing of Naganishia species isolated from polar environments using Oxford Nanopore Technology.</title>
        <authorList>
            <person name="Leo P."/>
            <person name="Venkateswaran K."/>
        </authorList>
    </citation>
    <scope>NUCLEOTIDE SEQUENCE</scope>
    <source>
        <strain evidence="1">MNA-CCFEE 5261</strain>
    </source>
</reference>
<organism evidence="1 2">
    <name type="scientific">Naganishia cerealis</name>
    <dbReference type="NCBI Taxonomy" id="610337"/>
    <lineage>
        <taxon>Eukaryota</taxon>
        <taxon>Fungi</taxon>
        <taxon>Dikarya</taxon>
        <taxon>Basidiomycota</taxon>
        <taxon>Agaricomycotina</taxon>
        <taxon>Tremellomycetes</taxon>
        <taxon>Filobasidiales</taxon>
        <taxon>Filobasidiaceae</taxon>
        <taxon>Naganishia</taxon>
    </lineage>
</organism>
<evidence type="ECO:0000313" key="2">
    <source>
        <dbReference type="Proteomes" id="UP001241377"/>
    </source>
</evidence>
<keyword evidence="2" id="KW-1185">Reference proteome</keyword>
<dbReference type="EMBL" id="JASBWR010000062">
    <property type="protein sequence ID" value="KAJ9100768.1"/>
    <property type="molecule type" value="Genomic_DNA"/>
</dbReference>
<accession>A0ACC2VNP1</accession>
<proteinExistence type="predicted"/>
<protein>
    <submittedName>
        <fullName evidence="1">Uncharacterized protein</fullName>
    </submittedName>
</protein>
<gene>
    <name evidence="1" type="ORF">QFC19_005507</name>
</gene>
<comment type="caution">
    <text evidence="1">The sequence shown here is derived from an EMBL/GenBank/DDBJ whole genome shotgun (WGS) entry which is preliminary data.</text>
</comment>